<dbReference type="SUPFAM" id="SSF53098">
    <property type="entry name" value="Ribonuclease H-like"/>
    <property type="match status" value="1"/>
</dbReference>
<dbReference type="PANTHER" id="PTHR11439:SF467">
    <property type="entry name" value="INTEGRASE CATALYTIC DOMAIN-CONTAINING PROTEIN"/>
    <property type="match status" value="1"/>
</dbReference>
<dbReference type="InterPro" id="IPR025724">
    <property type="entry name" value="GAG-pre-integrase_dom"/>
</dbReference>
<dbReference type="Pfam" id="PF14223">
    <property type="entry name" value="Retrotran_gag_2"/>
    <property type="match status" value="1"/>
</dbReference>
<dbReference type="PANTHER" id="PTHR11439">
    <property type="entry name" value="GAG-POL-RELATED RETROTRANSPOSON"/>
    <property type="match status" value="1"/>
</dbReference>
<name>A0A2N9EQ91_FAGSY</name>
<evidence type="ECO:0000313" key="4">
    <source>
        <dbReference type="EMBL" id="SPC80987.1"/>
    </source>
</evidence>
<keyword evidence="1" id="KW-0645">Protease</keyword>
<dbReference type="GO" id="GO:0015074">
    <property type="term" value="P:DNA integration"/>
    <property type="evidence" value="ECO:0007669"/>
    <property type="project" value="InterPro"/>
</dbReference>
<dbReference type="InterPro" id="IPR036397">
    <property type="entry name" value="RNaseH_sf"/>
</dbReference>
<dbReference type="InterPro" id="IPR012337">
    <property type="entry name" value="RNaseH-like_sf"/>
</dbReference>
<gene>
    <name evidence="4" type="ORF">FSB_LOCUS8869</name>
</gene>
<dbReference type="InterPro" id="IPR043502">
    <property type="entry name" value="DNA/RNA_pol_sf"/>
</dbReference>
<dbReference type="Gene3D" id="3.30.420.10">
    <property type="entry name" value="Ribonuclease H-like superfamily/Ribonuclease H"/>
    <property type="match status" value="1"/>
</dbReference>
<dbReference type="Pfam" id="PF13976">
    <property type="entry name" value="gag_pre-integrs"/>
    <property type="match status" value="1"/>
</dbReference>
<dbReference type="Pfam" id="PF07727">
    <property type="entry name" value="RVT_2"/>
    <property type="match status" value="1"/>
</dbReference>
<dbReference type="InterPro" id="IPR001584">
    <property type="entry name" value="Integrase_cat-core"/>
</dbReference>
<evidence type="ECO:0000259" key="3">
    <source>
        <dbReference type="PROSITE" id="PS50994"/>
    </source>
</evidence>
<dbReference type="EMBL" id="OIVN01000486">
    <property type="protein sequence ID" value="SPC80987.1"/>
    <property type="molecule type" value="Genomic_DNA"/>
</dbReference>
<feature type="domain" description="Integrase catalytic" evidence="3">
    <location>
        <begin position="501"/>
        <end position="594"/>
    </location>
</feature>
<reference evidence="4" key="1">
    <citation type="submission" date="2018-02" db="EMBL/GenBank/DDBJ databases">
        <authorList>
            <person name="Cohen D.B."/>
            <person name="Kent A.D."/>
        </authorList>
    </citation>
    <scope>NUCLEOTIDE SEQUENCE</scope>
</reference>
<keyword evidence="1" id="KW-0064">Aspartyl protease</keyword>
<dbReference type="GO" id="GO:0004190">
    <property type="term" value="F:aspartic-type endopeptidase activity"/>
    <property type="evidence" value="ECO:0007669"/>
    <property type="project" value="UniProtKB-KW"/>
</dbReference>
<dbReference type="CDD" id="cd09272">
    <property type="entry name" value="RNase_HI_RT_Ty1"/>
    <property type="match status" value="1"/>
</dbReference>
<evidence type="ECO:0000256" key="2">
    <source>
        <dbReference type="SAM" id="MobiDB-lite"/>
    </source>
</evidence>
<dbReference type="Pfam" id="PF22936">
    <property type="entry name" value="Pol_BBD"/>
    <property type="match status" value="1"/>
</dbReference>
<protein>
    <recommendedName>
        <fullName evidence="3">Integrase catalytic domain-containing protein</fullName>
    </recommendedName>
</protein>
<evidence type="ECO:0000256" key="1">
    <source>
        <dbReference type="ARBA" id="ARBA00022750"/>
    </source>
</evidence>
<dbReference type="InterPro" id="IPR013103">
    <property type="entry name" value="RVT_2"/>
</dbReference>
<proteinExistence type="predicted"/>
<dbReference type="AlphaFoldDB" id="A0A2N9EQ91"/>
<dbReference type="SUPFAM" id="SSF56672">
    <property type="entry name" value="DNA/RNA polymerases"/>
    <property type="match status" value="1"/>
</dbReference>
<dbReference type="InterPro" id="IPR054722">
    <property type="entry name" value="PolX-like_BBD"/>
</dbReference>
<dbReference type="PROSITE" id="PS50994">
    <property type="entry name" value="INTEGRASE"/>
    <property type="match status" value="1"/>
</dbReference>
<sequence>MPFSSTRIFLEETSLVAPPGLPMEDIQERMCIHHDVKSIEEDKRCWNWWYCLDGWMENPSIAYMVLEFALKVLELTLKVLELALKSVLVDTTRRMSIDATTPEITTLPNATPEGTSSSDSSKKWNPNYGSGSSMKIEIKRNLENMTDAEWMDIDERAISSIEAYITDAVLNHVVSCTTAKDMWDKLEAIYLGKSLSNKLFLKKKLFKLEMKEDSYEHFITTLMFGKSTLKFNEVVQDIISHVTMKKSDNNSTLGSALNVESRGRSSNKGNGRGKSKSRTGRQVITKISAKLRRKILENKVEANVASTSGVDDALICSLESKAKSWVLDLGASFHATSSSELFTSYTPGNLGKVYLGDDQPCDVVGKGEVQIKLNGSVWKLKDVRHIPALRKHLISMGQLDDEGYDITFKDKKWKVSRGAMIIAHEKKTNTVYMTTNACGSIAVAASKEDPNLWHQRLGHMSEKVLKIMHSKGKLPGLQSINIDLCECCIFGKQKRVSFKTGGRTPKQEKLELVHTDVWGLATVSSIGEKSYFVTFIDDHFRKVWVYFLRQKSEVYEVFKKWKAMVENETGLKVKKLRSDNGGEYEDRGRYLNYLLLTDEGEPECYDEAFQVKDASKWELAMKDEMKSLISNNIWELNELPMGKKALHNKWVYRVKEEHDGSKRHKVRLVVKGFQQKEGIDCIDIFSPVVKLTTIRSVLSIVAAKGLHLEQLDVKTVFLHGDLEEEIYMQQPDGFSMKGKENLVLASSDMDEIKKLKKQLSSEFDMKDLGAAKQILGMRIHKDKKRVSTPLTSRFRLSKDQSPKIEEEEGFMAKVPYASAIGSVMYAMVCTRPDIAHAMGAVSRFMKNPEKQHWEAVKWILRYLRGTTDKCFCFRKGELRLQGFADADFAGEVDHWRSTTGYVFTLGTTAVSWVSQIQKIVALSTTEAKNVLHSDSHSAIHLAKNSAFHSRTKHIGLRYHFVRSLLDDGVLTLEKIQGSKNPAEMLTKAITIEKLEQCSALMGLLA</sequence>
<accession>A0A2N9EQ91</accession>
<keyword evidence="1" id="KW-0378">Hydrolase</keyword>
<organism evidence="4">
    <name type="scientific">Fagus sylvatica</name>
    <name type="common">Beechnut</name>
    <dbReference type="NCBI Taxonomy" id="28930"/>
    <lineage>
        <taxon>Eukaryota</taxon>
        <taxon>Viridiplantae</taxon>
        <taxon>Streptophyta</taxon>
        <taxon>Embryophyta</taxon>
        <taxon>Tracheophyta</taxon>
        <taxon>Spermatophyta</taxon>
        <taxon>Magnoliopsida</taxon>
        <taxon>eudicotyledons</taxon>
        <taxon>Gunneridae</taxon>
        <taxon>Pentapetalae</taxon>
        <taxon>rosids</taxon>
        <taxon>fabids</taxon>
        <taxon>Fagales</taxon>
        <taxon>Fagaceae</taxon>
        <taxon>Fagus</taxon>
    </lineage>
</organism>
<feature type="region of interest" description="Disordered" evidence="2">
    <location>
        <begin position="248"/>
        <end position="281"/>
    </location>
</feature>
<dbReference type="GO" id="GO:0003676">
    <property type="term" value="F:nucleic acid binding"/>
    <property type="evidence" value="ECO:0007669"/>
    <property type="project" value="InterPro"/>
</dbReference>
<feature type="region of interest" description="Disordered" evidence="2">
    <location>
        <begin position="100"/>
        <end position="128"/>
    </location>
</feature>